<dbReference type="PANTHER" id="PTHR12668:SF15">
    <property type="entry name" value="UPF0136 DOMAIN PROTEIN (AFU_ORTHOLOGUE AFUA_1G03720)"/>
    <property type="match status" value="1"/>
</dbReference>
<feature type="transmembrane region" description="Helical" evidence="6">
    <location>
        <begin position="62"/>
        <end position="79"/>
    </location>
</feature>
<keyword evidence="8" id="KW-1185">Reference proteome</keyword>
<keyword evidence="5 6" id="KW-0472">Membrane</keyword>
<evidence type="ECO:0000256" key="5">
    <source>
        <dbReference type="ARBA" id="ARBA00023136"/>
    </source>
</evidence>
<keyword evidence="4 6" id="KW-1133">Transmembrane helix</keyword>
<dbReference type="Pfam" id="PF03647">
    <property type="entry name" value="Tmemb_14"/>
    <property type="match status" value="1"/>
</dbReference>
<dbReference type="Gene3D" id="1.10.10.1740">
    <property type="entry name" value="Transmembrane protein 14-like"/>
    <property type="match status" value="1"/>
</dbReference>
<evidence type="ECO:0000256" key="6">
    <source>
        <dbReference type="SAM" id="Phobius"/>
    </source>
</evidence>
<name>A0A0N8H7H6_9HYPO</name>
<feature type="transmembrane region" description="Helical" evidence="6">
    <location>
        <begin position="85"/>
        <end position="104"/>
    </location>
</feature>
<comment type="subcellular location">
    <subcellularLocation>
        <location evidence="1">Membrane</location>
    </subcellularLocation>
</comment>
<dbReference type="EMBL" id="LKCW01000059">
    <property type="protein sequence ID" value="KPM41796.1"/>
    <property type="molecule type" value="Genomic_DNA"/>
</dbReference>
<dbReference type="OrthoDB" id="5620at2759"/>
<keyword evidence="3 6" id="KW-0812">Transmembrane</keyword>
<evidence type="ECO:0000256" key="3">
    <source>
        <dbReference type="ARBA" id="ARBA00022692"/>
    </source>
</evidence>
<dbReference type="GO" id="GO:0016020">
    <property type="term" value="C:membrane"/>
    <property type="evidence" value="ECO:0007669"/>
    <property type="project" value="UniProtKB-SubCell"/>
</dbReference>
<evidence type="ECO:0000313" key="7">
    <source>
        <dbReference type="EMBL" id="KPM41796.1"/>
    </source>
</evidence>
<accession>A0A0N8H7H6</accession>
<comment type="similarity">
    <text evidence="2">Belongs to the TMEM14 family.</text>
</comment>
<evidence type="ECO:0000256" key="1">
    <source>
        <dbReference type="ARBA" id="ARBA00004370"/>
    </source>
</evidence>
<protein>
    <submittedName>
        <fullName evidence="7">Uncharacterized protein</fullName>
    </submittedName>
</protein>
<reference evidence="7 8" key="1">
    <citation type="submission" date="2015-09" db="EMBL/GenBank/DDBJ databases">
        <title>Draft genome of a European isolate of the apple canker pathogen Neonectria ditissima.</title>
        <authorList>
            <person name="Gomez-Cortecero A."/>
            <person name="Harrison R.J."/>
            <person name="Armitage A.D."/>
        </authorList>
    </citation>
    <scope>NUCLEOTIDE SEQUENCE [LARGE SCALE GENOMIC DNA]</scope>
    <source>
        <strain evidence="7 8">R09/05</strain>
    </source>
</reference>
<evidence type="ECO:0000256" key="4">
    <source>
        <dbReference type="ARBA" id="ARBA00022989"/>
    </source>
</evidence>
<dbReference type="AlphaFoldDB" id="A0A0N8H7H6"/>
<evidence type="ECO:0000256" key="2">
    <source>
        <dbReference type="ARBA" id="ARBA00007590"/>
    </source>
</evidence>
<comment type="caution">
    <text evidence="7">The sequence shown here is derived from an EMBL/GenBank/DDBJ whole genome shotgun (WGS) entry which is preliminary data.</text>
</comment>
<dbReference type="Proteomes" id="UP000050424">
    <property type="component" value="Unassembled WGS sequence"/>
</dbReference>
<proteinExistence type="inferred from homology"/>
<evidence type="ECO:0000313" key="8">
    <source>
        <dbReference type="Proteomes" id="UP000050424"/>
    </source>
</evidence>
<feature type="transmembrane region" description="Helical" evidence="6">
    <location>
        <begin position="7"/>
        <end position="26"/>
    </location>
</feature>
<sequence>MANTSNLQTIAYILGGLTAGGGIMGYARTGSLPSIIAGCGVGFLYTLGGYRIQAGQSWGIELCLLASVVLAGSAYPRAIRLRKPVPIVLSVISSIGLYTYGMALRRRA</sequence>
<dbReference type="InterPro" id="IPR044890">
    <property type="entry name" value="TMEM14_sf"/>
</dbReference>
<feature type="transmembrane region" description="Helical" evidence="6">
    <location>
        <begin position="32"/>
        <end position="50"/>
    </location>
</feature>
<dbReference type="InterPro" id="IPR005349">
    <property type="entry name" value="TMEM14"/>
</dbReference>
<organism evidence="7 8">
    <name type="scientific">Neonectria ditissima</name>
    <dbReference type="NCBI Taxonomy" id="78410"/>
    <lineage>
        <taxon>Eukaryota</taxon>
        <taxon>Fungi</taxon>
        <taxon>Dikarya</taxon>
        <taxon>Ascomycota</taxon>
        <taxon>Pezizomycotina</taxon>
        <taxon>Sordariomycetes</taxon>
        <taxon>Hypocreomycetidae</taxon>
        <taxon>Hypocreales</taxon>
        <taxon>Nectriaceae</taxon>
        <taxon>Neonectria</taxon>
    </lineage>
</organism>
<gene>
    <name evidence="7" type="ORF">AK830_g4807</name>
</gene>
<dbReference type="PANTHER" id="PTHR12668">
    <property type="entry name" value="TRANSMEMBRANE PROTEIN 14, 15"/>
    <property type="match status" value="1"/>
</dbReference>